<evidence type="ECO:0000256" key="1">
    <source>
        <dbReference type="ARBA" id="ARBA00022670"/>
    </source>
</evidence>
<keyword evidence="2" id="KW-0808">Transferase</keyword>
<comment type="caution">
    <text evidence="11">The sequence shown here is derived from an EMBL/GenBank/DDBJ whole genome shotgun (WGS) entry which is preliminary data.</text>
</comment>
<dbReference type="GO" id="GO:0006508">
    <property type="term" value="P:proteolysis"/>
    <property type="evidence" value="ECO:0007669"/>
    <property type="project" value="UniProtKB-KW"/>
</dbReference>
<dbReference type="Proteomes" id="UP000681967">
    <property type="component" value="Unassembled WGS sequence"/>
</dbReference>
<evidence type="ECO:0000313" key="10">
    <source>
        <dbReference type="EMBL" id="CAF4841849.1"/>
    </source>
</evidence>
<evidence type="ECO:0000313" key="12">
    <source>
        <dbReference type="Proteomes" id="UP000681720"/>
    </source>
</evidence>
<dbReference type="EMBL" id="CAJOBI010158655">
    <property type="protein sequence ID" value="CAF4841849.1"/>
    <property type="molecule type" value="Genomic_DNA"/>
</dbReference>
<evidence type="ECO:0000313" key="11">
    <source>
        <dbReference type="EMBL" id="CAF4940963.1"/>
    </source>
</evidence>
<dbReference type="GO" id="GO:0003964">
    <property type="term" value="F:RNA-directed DNA polymerase activity"/>
    <property type="evidence" value="ECO:0007669"/>
    <property type="project" value="UniProtKB-KW"/>
</dbReference>
<dbReference type="CDD" id="cd01647">
    <property type="entry name" value="RT_LTR"/>
    <property type="match status" value="1"/>
</dbReference>
<dbReference type="InterPro" id="IPR043502">
    <property type="entry name" value="DNA/RNA_pol_sf"/>
</dbReference>
<dbReference type="Pfam" id="PF00078">
    <property type="entry name" value="RVT_1"/>
    <property type="match status" value="1"/>
</dbReference>
<dbReference type="SUPFAM" id="SSF56672">
    <property type="entry name" value="DNA/RNA polymerases"/>
    <property type="match status" value="1"/>
</dbReference>
<accession>A0A8S3CT14</accession>
<evidence type="ECO:0000313" key="9">
    <source>
        <dbReference type="EMBL" id="CAF4720205.1"/>
    </source>
</evidence>
<evidence type="ECO:0000259" key="8">
    <source>
        <dbReference type="PROSITE" id="PS50878"/>
    </source>
</evidence>
<dbReference type="FunFam" id="3.10.10.10:FF:000007">
    <property type="entry name" value="Retrovirus-related Pol polyprotein from transposon 17.6-like Protein"/>
    <property type="match status" value="1"/>
</dbReference>
<organism evidence="11 12">
    <name type="scientific">Rotaria magnacalcarata</name>
    <dbReference type="NCBI Taxonomy" id="392030"/>
    <lineage>
        <taxon>Eukaryota</taxon>
        <taxon>Metazoa</taxon>
        <taxon>Spiralia</taxon>
        <taxon>Gnathifera</taxon>
        <taxon>Rotifera</taxon>
        <taxon>Eurotatoria</taxon>
        <taxon>Bdelloidea</taxon>
        <taxon>Philodinida</taxon>
        <taxon>Philodinidae</taxon>
        <taxon>Rotaria</taxon>
    </lineage>
</organism>
<dbReference type="EMBL" id="CAJOBH010122842">
    <property type="protein sequence ID" value="CAF4720205.1"/>
    <property type="molecule type" value="Genomic_DNA"/>
</dbReference>
<dbReference type="InterPro" id="IPR043128">
    <property type="entry name" value="Rev_trsase/Diguanyl_cyclase"/>
</dbReference>
<dbReference type="Proteomes" id="UP000676336">
    <property type="component" value="Unassembled WGS sequence"/>
</dbReference>
<dbReference type="EMBL" id="CAJOBJ010187390">
    <property type="protein sequence ID" value="CAF4940963.1"/>
    <property type="molecule type" value="Genomic_DNA"/>
</dbReference>
<proteinExistence type="predicted"/>
<dbReference type="Gene3D" id="3.10.10.10">
    <property type="entry name" value="HIV Type 1 Reverse Transcriptase, subunit A, domain 1"/>
    <property type="match status" value="1"/>
</dbReference>
<evidence type="ECO:0000256" key="2">
    <source>
        <dbReference type="ARBA" id="ARBA00022679"/>
    </source>
</evidence>
<evidence type="ECO:0000256" key="7">
    <source>
        <dbReference type="ARBA" id="ARBA00022918"/>
    </source>
</evidence>
<evidence type="ECO:0000256" key="4">
    <source>
        <dbReference type="ARBA" id="ARBA00022722"/>
    </source>
</evidence>
<dbReference type="InterPro" id="IPR053134">
    <property type="entry name" value="RNA-dir_DNA_polymerase"/>
</dbReference>
<feature type="non-terminal residue" evidence="11">
    <location>
        <position position="1"/>
    </location>
</feature>
<feature type="non-terminal residue" evidence="11">
    <location>
        <position position="80"/>
    </location>
</feature>
<gene>
    <name evidence="9" type="ORF">BYL167_LOCUS44846</name>
    <name evidence="11" type="ORF">GIL414_LOCUS53814</name>
    <name evidence="10" type="ORF">SMN809_LOCUS48975</name>
</gene>
<dbReference type="PANTHER" id="PTHR24559">
    <property type="entry name" value="TRANSPOSON TY3-I GAG-POL POLYPROTEIN"/>
    <property type="match status" value="1"/>
</dbReference>
<evidence type="ECO:0000256" key="6">
    <source>
        <dbReference type="ARBA" id="ARBA00022801"/>
    </source>
</evidence>
<keyword evidence="5" id="KW-0255">Endonuclease</keyword>
<dbReference type="GO" id="GO:0004519">
    <property type="term" value="F:endonuclease activity"/>
    <property type="evidence" value="ECO:0007669"/>
    <property type="project" value="UniProtKB-KW"/>
</dbReference>
<keyword evidence="1" id="KW-0645">Protease</keyword>
<evidence type="ECO:0000256" key="3">
    <source>
        <dbReference type="ARBA" id="ARBA00022695"/>
    </source>
</evidence>
<name>A0A8S3CT14_9BILA</name>
<dbReference type="GO" id="GO:0008233">
    <property type="term" value="F:peptidase activity"/>
    <property type="evidence" value="ECO:0007669"/>
    <property type="project" value="UniProtKB-KW"/>
</dbReference>
<dbReference type="PANTHER" id="PTHR24559:SF444">
    <property type="entry name" value="REVERSE TRANSCRIPTASE DOMAIN-CONTAINING PROTEIN"/>
    <property type="match status" value="1"/>
</dbReference>
<keyword evidence="4" id="KW-0540">Nuclease</keyword>
<feature type="domain" description="Reverse transcriptase" evidence="8">
    <location>
        <begin position="1"/>
        <end position="80"/>
    </location>
</feature>
<keyword evidence="3" id="KW-0548">Nucleotidyltransferase</keyword>
<dbReference type="InterPro" id="IPR000477">
    <property type="entry name" value="RT_dom"/>
</dbReference>
<keyword evidence="7" id="KW-0695">RNA-directed DNA polymerase</keyword>
<protein>
    <recommendedName>
        <fullName evidence="8">Reverse transcriptase domain-containing protein</fullName>
    </recommendedName>
</protein>
<dbReference type="AlphaFoldDB" id="A0A8S3CT14"/>
<reference evidence="11" key="1">
    <citation type="submission" date="2021-02" db="EMBL/GenBank/DDBJ databases">
        <authorList>
            <person name="Nowell W R."/>
        </authorList>
    </citation>
    <scope>NUCLEOTIDE SEQUENCE</scope>
</reference>
<dbReference type="Gene3D" id="3.30.70.270">
    <property type="match status" value="1"/>
</dbReference>
<dbReference type="Proteomes" id="UP000681720">
    <property type="component" value="Unassembled WGS sequence"/>
</dbReference>
<keyword evidence="6" id="KW-0378">Hydrolase</keyword>
<evidence type="ECO:0000256" key="5">
    <source>
        <dbReference type="ARBA" id="ARBA00022759"/>
    </source>
</evidence>
<dbReference type="PROSITE" id="PS50878">
    <property type="entry name" value="RT_POL"/>
    <property type="match status" value="1"/>
</dbReference>
<sequence>VTIRDAYPLPRIDDTLDSLQQAKFVSTLDLRSGYWQVEMDKDARQKTAFVTHKGLFEFNVMPFGLTNAPATFQRLMDIVL</sequence>